<organism evidence="1 2">
    <name type="scientific">Mytilus coruscus</name>
    <name type="common">Sea mussel</name>
    <dbReference type="NCBI Taxonomy" id="42192"/>
    <lineage>
        <taxon>Eukaryota</taxon>
        <taxon>Metazoa</taxon>
        <taxon>Spiralia</taxon>
        <taxon>Lophotrochozoa</taxon>
        <taxon>Mollusca</taxon>
        <taxon>Bivalvia</taxon>
        <taxon>Autobranchia</taxon>
        <taxon>Pteriomorphia</taxon>
        <taxon>Mytilida</taxon>
        <taxon>Mytiloidea</taxon>
        <taxon>Mytilidae</taxon>
        <taxon>Mytilinae</taxon>
        <taxon>Mytilus</taxon>
    </lineage>
</organism>
<evidence type="ECO:0000313" key="2">
    <source>
        <dbReference type="Proteomes" id="UP000507470"/>
    </source>
</evidence>
<accession>A0A6J8BA04</accession>
<dbReference type="Gene3D" id="2.120.10.30">
    <property type="entry name" value="TolB, C-terminal domain"/>
    <property type="match status" value="1"/>
</dbReference>
<dbReference type="AlphaFoldDB" id="A0A6J8BA04"/>
<protein>
    <submittedName>
        <fullName evidence="1">Uncharacterized protein</fullName>
    </submittedName>
</protein>
<dbReference type="EMBL" id="CACVKT020002885">
    <property type="protein sequence ID" value="CAC5380403.1"/>
    <property type="molecule type" value="Genomic_DNA"/>
</dbReference>
<dbReference type="SUPFAM" id="SSF63829">
    <property type="entry name" value="Calcium-dependent phosphotriesterase"/>
    <property type="match status" value="1"/>
</dbReference>
<dbReference type="Proteomes" id="UP000507470">
    <property type="component" value="Unassembled WGS sequence"/>
</dbReference>
<gene>
    <name evidence="1" type="ORF">MCOR_16362</name>
</gene>
<dbReference type="InterPro" id="IPR011042">
    <property type="entry name" value="6-blade_b-propeller_TolB-like"/>
</dbReference>
<name>A0A6J8BA04_MYTCO</name>
<reference evidence="1 2" key="1">
    <citation type="submission" date="2020-06" db="EMBL/GenBank/DDBJ databases">
        <authorList>
            <person name="Li R."/>
            <person name="Bekaert M."/>
        </authorList>
    </citation>
    <scope>NUCLEOTIDE SEQUENCE [LARGE SCALE GENOMIC DNA]</scope>
    <source>
        <strain evidence="2">wild</strain>
    </source>
</reference>
<proteinExistence type="predicted"/>
<keyword evidence="2" id="KW-1185">Reference proteome</keyword>
<evidence type="ECO:0000313" key="1">
    <source>
        <dbReference type="EMBL" id="CAC5380403.1"/>
    </source>
</evidence>
<sequence length="169" mass="19470">MMKIIVARKTRPEETIVTFPKFKNATCSMLNDNHIVAYSFNGKCFYELNIDRNWPVTINETTLKTIHAEEKLAKLITNAPFRITDTISKQIILTCKSKVITLDRNFRICNVHENEGSDFRGICQDPYGNIFITDYNMNRICLFNSSGEFLHDVQVQEISKPADITRDSV</sequence>